<dbReference type="STRING" id="151549.A0A4C1VN41"/>
<evidence type="ECO:0000259" key="2">
    <source>
        <dbReference type="Pfam" id="PF20939"/>
    </source>
</evidence>
<name>A0A4C1VN41_EUMVA</name>
<gene>
    <name evidence="3" type="ORF">EVAR_33666_1</name>
</gene>
<dbReference type="EMBL" id="BGZK01000376">
    <property type="protein sequence ID" value="GBP40091.1"/>
    <property type="molecule type" value="Genomic_DNA"/>
</dbReference>
<sequence>MCLNKSDDARSGLDAGSGRSSISQSSLISSRVTFAKSRQRLDFHMVRSLHISLASLTSISLFMEARRYHQKYRLQGHKDLCKSLGLDSKKLQTSHLAARLNGYLVGVGGRRQFDQEVEKLGLTEKQAEYVRNELERNEGGGLAC</sequence>
<organism evidence="3 4">
    <name type="scientific">Eumeta variegata</name>
    <name type="common">Bagworm moth</name>
    <name type="synonym">Eumeta japonica</name>
    <dbReference type="NCBI Taxonomy" id="151549"/>
    <lineage>
        <taxon>Eukaryota</taxon>
        <taxon>Metazoa</taxon>
        <taxon>Ecdysozoa</taxon>
        <taxon>Arthropoda</taxon>
        <taxon>Hexapoda</taxon>
        <taxon>Insecta</taxon>
        <taxon>Pterygota</taxon>
        <taxon>Neoptera</taxon>
        <taxon>Endopterygota</taxon>
        <taxon>Lepidoptera</taxon>
        <taxon>Glossata</taxon>
        <taxon>Ditrysia</taxon>
        <taxon>Tineoidea</taxon>
        <taxon>Psychidae</taxon>
        <taxon>Oiketicinae</taxon>
        <taxon>Eumeta</taxon>
    </lineage>
</organism>
<evidence type="ECO:0000256" key="1">
    <source>
        <dbReference type="SAM" id="MobiDB-lite"/>
    </source>
</evidence>
<dbReference type="GO" id="GO:0008113">
    <property type="term" value="F:peptide-methionine (S)-S-oxide reductase activity"/>
    <property type="evidence" value="ECO:0007669"/>
    <property type="project" value="InterPro"/>
</dbReference>
<comment type="caution">
    <text evidence="3">The sequence shown here is derived from an EMBL/GenBank/DDBJ whole genome shotgun (WGS) entry which is preliminary data.</text>
</comment>
<dbReference type="Gene3D" id="3.30.1060.10">
    <property type="entry name" value="Peptide methionine sulphoxide reductase MsrA"/>
    <property type="match status" value="1"/>
</dbReference>
<feature type="region of interest" description="Disordered" evidence="1">
    <location>
        <begin position="1"/>
        <end position="21"/>
    </location>
</feature>
<dbReference type="Proteomes" id="UP000299102">
    <property type="component" value="Unassembled WGS sequence"/>
</dbReference>
<dbReference type="Pfam" id="PF20939">
    <property type="entry name" value="MsrA_helical"/>
    <property type="match status" value="1"/>
</dbReference>
<dbReference type="InterPro" id="IPR036509">
    <property type="entry name" value="Met_Sox_Rdtase_MsrA_sf"/>
</dbReference>
<keyword evidence="4" id="KW-1185">Reference proteome</keyword>
<dbReference type="OrthoDB" id="77405at2759"/>
<evidence type="ECO:0000313" key="4">
    <source>
        <dbReference type="Proteomes" id="UP000299102"/>
    </source>
</evidence>
<feature type="domain" description="Selenoprotein methionine sulfoxide reductase A helical" evidence="2">
    <location>
        <begin position="85"/>
        <end position="132"/>
    </location>
</feature>
<proteinExistence type="predicted"/>
<accession>A0A4C1VN41</accession>
<dbReference type="InterPro" id="IPR049006">
    <property type="entry name" value="MsrA_helical"/>
</dbReference>
<reference evidence="3 4" key="1">
    <citation type="journal article" date="2019" name="Commun. Biol.">
        <title>The bagworm genome reveals a unique fibroin gene that provides high tensile strength.</title>
        <authorList>
            <person name="Kono N."/>
            <person name="Nakamura H."/>
            <person name="Ohtoshi R."/>
            <person name="Tomita M."/>
            <person name="Numata K."/>
            <person name="Arakawa K."/>
        </authorList>
    </citation>
    <scope>NUCLEOTIDE SEQUENCE [LARGE SCALE GENOMIC DNA]</scope>
</reference>
<protein>
    <recommendedName>
        <fullName evidence="2">Selenoprotein methionine sulfoxide reductase A helical domain-containing protein</fullName>
    </recommendedName>
</protein>
<evidence type="ECO:0000313" key="3">
    <source>
        <dbReference type="EMBL" id="GBP40091.1"/>
    </source>
</evidence>
<feature type="compositionally biased region" description="Basic and acidic residues" evidence="1">
    <location>
        <begin position="1"/>
        <end position="11"/>
    </location>
</feature>
<dbReference type="AlphaFoldDB" id="A0A4C1VN41"/>